<protein>
    <submittedName>
        <fullName evidence="2">Uncharacterized protein</fullName>
    </submittedName>
</protein>
<evidence type="ECO:0000256" key="1">
    <source>
        <dbReference type="SAM" id="MobiDB-lite"/>
    </source>
</evidence>
<feature type="compositionally biased region" description="Polar residues" evidence="1">
    <location>
        <begin position="1"/>
        <end position="15"/>
    </location>
</feature>
<name>A0ABT4L2V0_9SPHI</name>
<evidence type="ECO:0000313" key="2">
    <source>
        <dbReference type="EMBL" id="MCZ4225515.1"/>
    </source>
</evidence>
<sequence length="86" mass="9530">MNTNPDTQHPENSGNLKAGENDDNWDNDTYGHITDPDAIKKKNEPQHEGNENIDASEKLKNENIIADDDVAARNKNEDKGVGGQMQ</sequence>
<feature type="compositionally biased region" description="Basic and acidic residues" evidence="1">
    <location>
        <begin position="34"/>
        <end position="61"/>
    </location>
</feature>
<dbReference type="RefSeq" id="WP_269417169.1">
    <property type="nucleotide sequence ID" value="NZ_JAPWGL010000007.1"/>
</dbReference>
<dbReference type="EMBL" id="JAPWGL010000007">
    <property type="protein sequence ID" value="MCZ4225515.1"/>
    <property type="molecule type" value="Genomic_DNA"/>
</dbReference>
<comment type="caution">
    <text evidence="2">The sequence shown here is derived from an EMBL/GenBank/DDBJ whole genome shotgun (WGS) entry which is preliminary data.</text>
</comment>
<accession>A0ABT4L2V0</accession>
<feature type="compositionally biased region" description="Basic and acidic residues" evidence="1">
    <location>
        <begin position="70"/>
        <end position="80"/>
    </location>
</feature>
<organism evidence="2 3">
    <name type="scientific">Pedobacter rhodius</name>
    <dbReference type="NCBI Taxonomy" id="3004098"/>
    <lineage>
        <taxon>Bacteria</taxon>
        <taxon>Pseudomonadati</taxon>
        <taxon>Bacteroidota</taxon>
        <taxon>Sphingobacteriia</taxon>
        <taxon>Sphingobacteriales</taxon>
        <taxon>Sphingobacteriaceae</taxon>
        <taxon>Pedobacter</taxon>
    </lineage>
</organism>
<keyword evidence="3" id="KW-1185">Reference proteome</keyword>
<dbReference type="Proteomes" id="UP001144341">
    <property type="component" value="Unassembled WGS sequence"/>
</dbReference>
<gene>
    <name evidence="2" type="ORF">O0931_19530</name>
</gene>
<reference evidence="2" key="1">
    <citation type="submission" date="2022-12" db="EMBL/GenBank/DDBJ databases">
        <title>Genome sequence of SJ11.</title>
        <authorList>
            <person name="Woo H."/>
        </authorList>
    </citation>
    <scope>NUCLEOTIDE SEQUENCE</scope>
    <source>
        <strain evidence="2">SJ11</strain>
    </source>
</reference>
<evidence type="ECO:0000313" key="3">
    <source>
        <dbReference type="Proteomes" id="UP001144341"/>
    </source>
</evidence>
<proteinExistence type="predicted"/>
<feature type="region of interest" description="Disordered" evidence="1">
    <location>
        <begin position="1"/>
        <end position="86"/>
    </location>
</feature>